<feature type="compositionally biased region" description="Polar residues" evidence="1">
    <location>
        <begin position="20"/>
        <end position="29"/>
    </location>
</feature>
<dbReference type="AlphaFoldDB" id="A0ABD3NAN6"/>
<reference evidence="2 3" key="1">
    <citation type="submission" date="2024-10" db="EMBL/GenBank/DDBJ databases">
        <title>Updated reference genomes for cyclostephanoid diatoms.</title>
        <authorList>
            <person name="Roberts W.R."/>
            <person name="Alverson A.J."/>
        </authorList>
    </citation>
    <scope>NUCLEOTIDE SEQUENCE [LARGE SCALE GENOMIC DNA]</scope>
    <source>
        <strain evidence="2 3">AJA276-08</strain>
    </source>
</reference>
<comment type="caution">
    <text evidence="2">The sequence shown here is derived from an EMBL/GenBank/DDBJ whole genome shotgun (WGS) entry which is preliminary data.</text>
</comment>
<organism evidence="2 3">
    <name type="scientific">Stephanodiscus triporus</name>
    <dbReference type="NCBI Taxonomy" id="2934178"/>
    <lineage>
        <taxon>Eukaryota</taxon>
        <taxon>Sar</taxon>
        <taxon>Stramenopiles</taxon>
        <taxon>Ochrophyta</taxon>
        <taxon>Bacillariophyta</taxon>
        <taxon>Coscinodiscophyceae</taxon>
        <taxon>Thalassiosirophycidae</taxon>
        <taxon>Stephanodiscales</taxon>
        <taxon>Stephanodiscaceae</taxon>
        <taxon>Stephanodiscus</taxon>
    </lineage>
</organism>
<feature type="compositionally biased region" description="Basic and acidic residues" evidence="1">
    <location>
        <begin position="54"/>
        <end position="65"/>
    </location>
</feature>
<dbReference type="EMBL" id="JALLAZ020001552">
    <property type="protein sequence ID" value="KAL3773098.1"/>
    <property type="molecule type" value="Genomic_DNA"/>
</dbReference>
<evidence type="ECO:0000256" key="1">
    <source>
        <dbReference type="SAM" id="MobiDB-lite"/>
    </source>
</evidence>
<gene>
    <name evidence="2" type="ORF">ACHAW5_009529</name>
</gene>
<sequence length="252" mass="28584">MSHFFLPKKKNNGGDKGNASIASKGSVLSRSDLRGRTAITPRNISTQFGTNARARIEPTAKEAKLSHSKTPSNRSDEKRTPQATEPPRLRHDVKLICDEFGIAEQSRYALRIFDATKLEDFSLMTNEDFDDLVRTQARMGRPICPLQQRKLRVLLSWVRSLADTGNLGKDGIPVRPPSYMHEGIENDDGAVKPRNKHGHRKGGETLIPADWERRFYSDLPSLRKKLQKLGEQQSHSDWVTRFASWIFCDCDK</sequence>
<keyword evidence="3" id="KW-1185">Reference proteome</keyword>
<accession>A0ABD3NAN6</accession>
<evidence type="ECO:0000313" key="3">
    <source>
        <dbReference type="Proteomes" id="UP001530315"/>
    </source>
</evidence>
<feature type="compositionally biased region" description="Basic residues" evidence="1">
    <location>
        <begin position="1"/>
        <end position="11"/>
    </location>
</feature>
<proteinExistence type="predicted"/>
<dbReference type="Proteomes" id="UP001530315">
    <property type="component" value="Unassembled WGS sequence"/>
</dbReference>
<protein>
    <submittedName>
        <fullName evidence="2">Uncharacterized protein</fullName>
    </submittedName>
</protein>
<name>A0ABD3NAN6_9STRA</name>
<evidence type="ECO:0000313" key="2">
    <source>
        <dbReference type="EMBL" id="KAL3773098.1"/>
    </source>
</evidence>
<feature type="region of interest" description="Disordered" evidence="1">
    <location>
        <begin position="1"/>
        <end position="89"/>
    </location>
</feature>
<feature type="compositionally biased region" description="Polar residues" evidence="1">
    <location>
        <begin position="40"/>
        <end position="50"/>
    </location>
</feature>